<dbReference type="EMBL" id="AP027041">
    <property type="protein sequence ID" value="BDU14927.1"/>
    <property type="molecule type" value="Genomic_DNA"/>
</dbReference>
<evidence type="ECO:0000313" key="3">
    <source>
        <dbReference type="Proteomes" id="UP001317822"/>
    </source>
</evidence>
<evidence type="ECO:0000313" key="2">
    <source>
        <dbReference type="EMBL" id="BDU14927.1"/>
    </source>
</evidence>
<gene>
    <name evidence="2" type="ORF">LA521A_01280</name>
</gene>
<accession>A0ABN6UF51</accession>
<reference evidence="2 3" key="1">
    <citation type="journal article" date="2023" name="Int. J. Syst. Evol. Microbiol.">
        <title>Physiological and genomic analyses of cobalamin (vitamin B12)-auxotrophy of Lysobacter auxotrophicus sp. nov., a methionine-auxotrophic chitinolytic bacterium isolated from chitin-treated soil.</title>
        <authorList>
            <person name="Saito A."/>
            <person name="Dohra H."/>
            <person name="Hamada M."/>
            <person name="Moriuchi R."/>
            <person name="Kotsuchibashi Y."/>
            <person name="Mori K."/>
        </authorList>
    </citation>
    <scope>NUCLEOTIDE SEQUENCE [LARGE SCALE GENOMIC DNA]</scope>
    <source>
        <strain evidence="2 3">5-21a</strain>
    </source>
</reference>
<protein>
    <recommendedName>
        <fullName evidence="4">Sel1 repeat family protein</fullName>
    </recommendedName>
</protein>
<sequence length="203" mass="21325">MTRTSLALAASLMLAGSVAPAAAQETGGWSFDPDAFDPGALVADGRELLMRAPDASVDGLFQAVHESARTPQDARALCALFDPDAPRSLDGYNRIASQLTQQSRVRFADAATGFFLAAAQSPRQPYDANVATQALKAAGVRAALLNDGFLAGLNGNDHDARCRSVGWLIDAMASRPVAERASVMRLLLSQGIDYLAPGARAPR</sequence>
<proteinExistence type="predicted"/>
<evidence type="ECO:0000256" key="1">
    <source>
        <dbReference type="SAM" id="SignalP"/>
    </source>
</evidence>
<dbReference type="RefSeq" id="WP_281780474.1">
    <property type="nucleotide sequence ID" value="NZ_AP027041.1"/>
</dbReference>
<organism evidence="2 3">
    <name type="scientific">Lysobacter auxotrophicus</name>
    <dbReference type="NCBI Taxonomy" id="2992573"/>
    <lineage>
        <taxon>Bacteria</taxon>
        <taxon>Pseudomonadati</taxon>
        <taxon>Pseudomonadota</taxon>
        <taxon>Gammaproteobacteria</taxon>
        <taxon>Lysobacterales</taxon>
        <taxon>Lysobacteraceae</taxon>
        <taxon>Lysobacter</taxon>
    </lineage>
</organism>
<keyword evidence="1" id="KW-0732">Signal</keyword>
<dbReference type="Proteomes" id="UP001317822">
    <property type="component" value="Chromosome"/>
</dbReference>
<keyword evidence="3" id="KW-1185">Reference proteome</keyword>
<name>A0ABN6UF51_9GAMM</name>
<feature type="chain" id="PRO_5047322306" description="Sel1 repeat family protein" evidence="1">
    <location>
        <begin position="24"/>
        <end position="203"/>
    </location>
</feature>
<feature type="signal peptide" evidence="1">
    <location>
        <begin position="1"/>
        <end position="23"/>
    </location>
</feature>
<evidence type="ECO:0008006" key="4">
    <source>
        <dbReference type="Google" id="ProtNLM"/>
    </source>
</evidence>